<accession>A0A4U5M8J2</accession>
<gene>
    <name evidence="1" type="ORF">L596_025698</name>
</gene>
<evidence type="ECO:0000313" key="2">
    <source>
        <dbReference type="Proteomes" id="UP000298663"/>
    </source>
</evidence>
<dbReference type="Proteomes" id="UP000298663">
    <property type="component" value="Unassembled WGS sequence"/>
</dbReference>
<keyword evidence="2" id="KW-1185">Reference proteome</keyword>
<dbReference type="AlphaFoldDB" id="A0A4U5M8J2"/>
<proteinExistence type="predicted"/>
<evidence type="ECO:0000313" key="1">
    <source>
        <dbReference type="EMBL" id="TKR65271.1"/>
    </source>
</evidence>
<reference evidence="1 2" key="2">
    <citation type="journal article" date="2019" name="G3 (Bethesda)">
        <title>Hybrid Assembly of the Genome of the Entomopathogenic Nematode Steinernema carpocapsae Identifies the X-Chromosome.</title>
        <authorList>
            <person name="Serra L."/>
            <person name="Macchietto M."/>
            <person name="Macias-Munoz A."/>
            <person name="McGill C.J."/>
            <person name="Rodriguez I.M."/>
            <person name="Rodriguez B."/>
            <person name="Murad R."/>
            <person name="Mortazavi A."/>
        </authorList>
    </citation>
    <scope>NUCLEOTIDE SEQUENCE [LARGE SCALE GENOMIC DNA]</scope>
    <source>
        <strain evidence="1 2">ALL</strain>
    </source>
</reference>
<organism evidence="1 2">
    <name type="scientific">Steinernema carpocapsae</name>
    <name type="common">Entomopathogenic nematode</name>
    <dbReference type="NCBI Taxonomy" id="34508"/>
    <lineage>
        <taxon>Eukaryota</taxon>
        <taxon>Metazoa</taxon>
        <taxon>Ecdysozoa</taxon>
        <taxon>Nematoda</taxon>
        <taxon>Chromadorea</taxon>
        <taxon>Rhabditida</taxon>
        <taxon>Tylenchina</taxon>
        <taxon>Panagrolaimomorpha</taxon>
        <taxon>Strongyloidoidea</taxon>
        <taxon>Steinernematidae</taxon>
        <taxon>Steinernema</taxon>
    </lineage>
</organism>
<name>A0A4U5M8J2_STECR</name>
<protein>
    <submittedName>
        <fullName evidence="1">Uncharacterized protein</fullName>
    </submittedName>
</protein>
<dbReference type="EMBL" id="AZBU02000009">
    <property type="protein sequence ID" value="TKR65271.1"/>
    <property type="molecule type" value="Genomic_DNA"/>
</dbReference>
<reference evidence="1 2" key="1">
    <citation type="journal article" date="2015" name="Genome Biol.">
        <title>Comparative genomics of Steinernema reveals deeply conserved gene regulatory networks.</title>
        <authorList>
            <person name="Dillman A.R."/>
            <person name="Macchietto M."/>
            <person name="Porter C.F."/>
            <person name="Rogers A."/>
            <person name="Williams B."/>
            <person name="Antoshechkin I."/>
            <person name="Lee M.M."/>
            <person name="Goodwin Z."/>
            <person name="Lu X."/>
            <person name="Lewis E.E."/>
            <person name="Goodrich-Blair H."/>
            <person name="Stock S.P."/>
            <person name="Adams B.J."/>
            <person name="Sternberg P.W."/>
            <person name="Mortazavi A."/>
        </authorList>
    </citation>
    <scope>NUCLEOTIDE SEQUENCE [LARGE SCALE GENOMIC DNA]</scope>
    <source>
        <strain evidence="1 2">ALL</strain>
    </source>
</reference>
<comment type="caution">
    <text evidence="1">The sequence shown here is derived from an EMBL/GenBank/DDBJ whole genome shotgun (WGS) entry which is preliminary data.</text>
</comment>
<sequence length="121" mass="14253">MKLQLRPNSSQVMFKSVHKLFLVTITTFTEYFRPETFYSSDGIHECPEKKDTLRRKFFLHLKSRLDKITFFNGVFFFEKSKVDINTGEHQSLIINSSTMTEKYSTSLAELRTRLPMTKTVN</sequence>